<comment type="caution">
    <text evidence="8">The sequence shown here is derived from an EMBL/GenBank/DDBJ whole genome shotgun (WGS) entry which is preliminary data.</text>
</comment>
<dbReference type="EMBL" id="BORS01000005">
    <property type="protein sequence ID" value="GIO41972.1"/>
    <property type="molecule type" value="Genomic_DNA"/>
</dbReference>
<dbReference type="SFLD" id="SFLDG01136">
    <property type="entry name" value="C1.6:_Phosphoserine_Phosphatas"/>
    <property type="match status" value="1"/>
</dbReference>
<dbReference type="PIRSF" id="PIRSF006118">
    <property type="entry name" value="KDO8-P_Ptase"/>
    <property type="match status" value="1"/>
</dbReference>
<dbReference type="InterPro" id="IPR050793">
    <property type="entry name" value="CMP-NeuNAc_synthase"/>
</dbReference>
<dbReference type="Pfam" id="PF08282">
    <property type="entry name" value="Hydrolase_3"/>
    <property type="match status" value="1"/>
</dbReference>
<dbReference type="AlphaFoldDB" id="A0A919XZR3"/>
<feature type="binding site" evidence="7">
    <location>
        <position position="13"/>
    </location>
    <ligand>
        <name>substrate</name>
    </ligand>
</feature>
<dbReference type="Gene3D" id="3.40.50.1000">
    <property type="entry name" value="HAD superfamily/HAD-like"/>
    <property type="match status" value="1"/>
</dbReference>
<dbReference type="FunFam" id="3.40.50.1000:FF:000029">
    <property type="entry name" value="3-deoxy-D-manno-octulosonate 8-phosphate phosphatase KdsC"/>
    <property type="match status" value="1"/>
</dbReference>
<dbReference type="SFLD" id="SFLDS00003">
    <property type="entry name" value="Haloacid_Dehalogenase"/>
    <property type="match status" value="1"/>
</dbReference>
<dbReference type="GO" id="GO:0046872">
    <property type="term" value="F:metal ion binding"/>
    <property type="evidence" value="ECO:0007669"/>
    <property type="project" value="UniProtKB-KW"/>
</dbReference>
<dbReference type="SFLD" id="SFLDG01138">
    <property type="entry name" value="C1.6.2:_Deoxy-d-mannose-octulo"/>
    <property type="match status" value="1"/>
</dbReference>
<dbReference type="CDD" id="cd01630">
    <property type="entry name" value="HAD_KDO-like"/>
    <property type="match status" value="1"/>
</dbReference>
<dbReference type="GO" id="GO:0016788">
    <property type="term" value="F:hydrolase activity, acting on ester bonds"/>
    <property type="evidence" value="ECO:0007669"/>
    <property type="project" value="InterPro"/>
</dbReference>
<evidence type="ECO:0000256" key="3">
    <source>
        <dbReference type="ARBA" id="ARBA00011881"/>
    </source>
</evidence>
<sequence>MKSCIKLICCDVDGTMTDGTIYVGSEGELFKGFNVKDGMGIGLALQEGVKFAIITGRESEIVSIRSKELNITEIYQDCSNKTEIVKQLKAKYNLSREEVAFIGDDVNDIVVKDEVGLLAIVRDGHNKAKALADVVLETEGGRGAVREFVDRFILDEDN</sequence>
<feature type="binding site" evidence="7">
    <location>
        <position position="11"/>
    </location>
    <ligand>
        <name>Mg(2+)</name>
        <dbReference type="ChEBI" id="CHEBI:18420"/>
    </ligand>
</feature>
<dbReference type="NCBIfam" id="TIGR01670">
    <property type="entry name" value="KdsC-phosphatas"/>
    <property type="match status" value="1"/>
</dbReference>
<protein>
    <submittedName>
        <fullName evidence="8">3-deoxy-D-manno-octulosonate 8-phosphate phosphatase</fullName>
    </submittedName>
</protein>
<evidence type="ECO:0000256" key="4">
    <source>
        <dbReference type="ARBA" id="ARBA00022723"/>
    </source>
</evidence>
<dbReference type="InterPro" id="IPR023214">
    <property type="entry name" value="HAD_sf"/>
</dbReference>
<comment type="cofactor">
    <cofactor evidence="1 7">
        <name>Mg(2+)</name>
        <dbReference type="ChEBI" id="CHEBI:18420"/>
    </cofactor>
</comment>
<name>A0A919XZR3_9BACL</name>
<organism evidence="8 9">
    <name type="scientific">Paenibacillus apis</name>
    <dbReference type="NCBI Taxonomy" id="1792174"/>
    <lineage>
        <taxon>Bacteria</taxon>
        <taxon>Bacillati</taxon>
        <taxon>Bacillota</taxon>
        <taxon>Bacilli</taxon>
        <taxon>Bacillales</taxon>
        <taxon>Paenibacillaceae</taxon>
        <taxon>Paenibacillus</taxon>
    </lineage>
</organism>
<evidence type="ECO:0000313" key="8">
    <source>
        <dbReference type="EMBL" id="GIO41972.1"/>
    </source>
</evidence>
<comment type="similarity">
    <text evidence="2">Belongs to the KdsC family.</text>
</comment>
<gene>
    <name evidence="8" type="primary">kdsC</name>
    <name evidence="8" type="ORF">J41TS4_17300</name>
</gene>
<accession>A0A919XZR3</accession>
<comment type="subunit">
    <text evidence="3">Homotetramer.</text>
</comment>
<dbReference type="Proteomes" id="UP000678895">
    <property type="component" value="Unassembled WGS sequence"/>
</dbReference>
<proteinExistence type="inferred from homology"/>
<dbReference type="SUPFAM" id="SSF56784">
    <property type="entry name" value="HAD-like"/>
    <property type="match status" value="1"/>
</dbReference>
<evidence type="ECO:0000256" key="1">
    <source>
        <dbReference type="ARBA" id="ARBA00001946"/>
    </source>
</evidence>
<keyword evidence="5" id="KW-0378">Hydrolase</keyword>
<dbReference type="GO" id="GO:0008781">
    <property type="term" value="F:N-acylneuraminate cytidylyltransferase activity"/>
    <property type="evidence" value="ECO:0007669"/>
    <property type="project" value="TreeGrafter"/>
</dbReference>
<keyword evidence="9" id="KW-1185">Reference proteome</keyword>
<evidence type="ECO:0000256" key="2">
    <source>
        <dbReference type="ARBA" id="ARBA00005893"/>
    </source>
</evidence>
<evidence type="ECO:0000256" key="7">
    <source>
        <dbReference type="PIRSR" id="PIRSR006118-2"/>
    </source>
</evidence>
<dbReference type="InterPro" id="IPR036412">
    <property type="entry name" value="HAD-like_sf"/>
</dbReference>
<dbReference type="InterPro" id="IPR010023">
    <property type="entry name" value="KdsC_fam"/>
</dbReference>
<evidence type="ECO:0000256" key="6">
    <source>
        <dbReference type="ARBA" id="ARBA00022842"/>
    </source>
</evidence>
<keyword evidence="6 7" id="KW-0460">Magnesium</keyword>
<dbReference type="PANTHER" id="PTHR21485">
    <property type="entry name" value="HAD SUPERFAMILY MEMBERS CMAS AND KDSC"/>
    <property type="match status" value="1"/>
</dbReference>
<evidence type="ECO:0000313" key="9">
    <source>
        <dbReference type="Proteomes" id="UP000678895"/>
    </source>
</evidence>
<reference evidence="8" key="1">
    <citation type="submission" date="2021-03" db="EMBL/GenBank/DDBJ databases">
        <title>Antimicrobial resistance genes in bacteria isolated from Japanese honey, and their potential for conferring macrolide and lincosamide resistance in the American foulbrood pathogen Paenibacillus larvae.</title>
        <authorList>
            <person name="Okamoto M."/>
            <person name="Kumagai M."/>
            <person name="Kanamori H."/>
            <person name="Takamatsu D."/>
        </authorList>
    </citation>
    <scope>NUCLEOTIDE SEQUENCE</scope>
    <source>
        <strain evidence="8">J41TS4</strain>
    </source>
</reference>
<dbReference type="PANTHER" id="PTHR21485:SF3">
    <property type="entry name" value="N-ACYLNEURAMINATE CYTIDYLYLTRANSFERASE"/>
    <property type="match status" value="1"/>
</dbReference>
<evidence type="ECO:0000256" key="5">
    <source>
        <dbReference type="ARBA" id="ARBA00022801"/>
    </source>
</evidence>
<feature type="binding site" evidence="7">
    <location>
        <position position="104"/>
    </location>
    <ligand>
        <name>Mg(2+)</name>
        <dbReference type="ChEBI" id="CHEBI:18420"/>
    </ligand>
</feature>
<keyword evidence="4 7" id="KW-0479">Metal-binding</keyword>